<name>A0A6N8S535_9HYPH</name>
<evidence type="ECO:0000313" key="2">
    <source>
        <dbReference type="EMBL" id="MXN44144.1"/>
    </source>
</evidence>
<dbReference type="AlphaFoldDB" id="A0A6N8S535"/>
<feature type="domain" description="CD-NTase associated protein 4-like DNA endonuclease" evidence="1">
    <location>
        <begin position="15"/>
        <end position="198"/>
    </location>
</feature>
<keyword evidence="3" id="KW-1185">Reference proteome</keyword>
<dbReference type="GO" id="GO:0004518">
    <property type="term" value="F:nuclease activity"/>
    <property type="evidence" value="ECO:0007669"/>
    <property type="project" value="InterPro"/>
</dbReference>
<protein>
    <submittedName>
        <fullName evidence="2">DUF4297 domain-containing protein</fullName>
    </submittedName>
</protein>
<dbReference type="RefSeq" id="WP_160857112.1">
    <property type="nucleotide sequence ID" value="NZ_WUMK01000001.1"/>
</dbReference>
<comment type="caution">
    <text evidence="2">The sequence shown here is derived from an EMBL/GenBank/DDBJ whole genome shotgun (WGS) entry which is preliminary data.</text>
</comment>
<sequence>MRLVDDLMTVEEREDGGRTAIERFDFQTAWGISKVLKLHTADLNYAVAFEFHDDVVSLDDADAPTKAVFYQIKTQQAGNWSIASVVYRPMGTGKQPKPKASIAGKMFGNLKRFGDGAEKLVLVSNQPMTETGTKNGEVSFAAATPENIAKFVTALKLEIKSFKDEHVSFFNFDYCELNLASFESAVIGQVSVFLRDHSTAESASVPFTAHLVNEGKRRSKRLANLKSFGELKASKFMTRADMDKWLGALDNVYLYRPNWETTSRQLALPHSQDARLEREWNNYMAERKRRWSAGTLEFATKIKENVTPIIDTSPTLAEGLEACVPSVRDQVRAWKPGATDDYVKAAILYEYKR</sequence>
<proteinExistence type="predicted"/>
<dbReference type="OrthoDB" id="6618953at2"/>
<reference evidence="2 3" key="1">
    <citation type="submission" date="2019-12" db="EMBL/GenBank/DDBJ databases">
        <title>Shinella kummerowiae sp. nov., a symbiotic bacterium isolated from root nodules of the herbal legume Kummerowia stipulacea.</title>
        <authorList>
            <person name="Gao J."/>
        </authorList>
    </citation>
    <scope>NUCLEOTIDE SEQUENCE [LARGE SCALE GENOMIC DNA]</scope>
    <source>
        <strain evidence="2 3">CCBAU 25048</strain>
    </source>
</reference>
<evidence type="ECO:0000313" key="3">
    <source>
        <dbReference type="Proteomes" id="UP000435802"/>
    </source>
</evidence>
<dbReference type="Proteomes" id="UP000435802">
    <property type="component" value="Unassembled WGS sequence"/>
</dbReference>
<organism evidence="2 3">
    <name type="scientific">Shinella kummerowiae</name>
    <dbReference type="NCBI Taxonomy" id="417745"/>
    <lineage>
        <taxon>Bacteria</taxon>
        <taxon>Pseudomonadati</taxon>
        <taxon>Pseudomonadota</taxon>
        <taxon>Alphaproteobacteria</taxon>
        <taxon>Hyphomicrobiales</taxon>
        <taxon>Rhizobiaceae</taxon>
        <taxon>Shinella</taxon>
    </lineage>
</organism>
<evidence type="ECO:0000259" key="1">
    <source>
        <dbReference type="Pfam" id="PF14130"/>
    </source>
</evidence>
<dbReference type="EMBL" id="WUMK01000001">
    <property type="protein sequence ID" value="MXN44144.1"/>
    <property type="molecule type" value="Genomic_DNA"/>
</dbReference>
<gene>
    <name evidence="2" type="ORF">GR138_03015</name>
</gene>
<dbReference type="Pfam" id="PF14130">
    <property type="entry name" value="Cap4_nuclease"/>
    <property type="match status" value="1"/>
</dbReference>
<accession>A0A6N8S535</accession>
<dbReference type="InterPro" id="IPR025382">
    <property type="entry name" value="Cap4-like_endonuclease_dom"/>
</dbReference>